<keyword evidence="6 15" id="KW-0997">Cell inner membrane</keyword>
<dbReference type="SUPFAM" id="SSF56112">
    <property type="entry name" value="Protein kinase-like (PK-like)"/>
    <property type="match status" value="1"/>
</dbReference>
<evidence type="ECO:0000256" key="10">
    <source>
        <dbReference type="ARBA" id="ARBA00022840"/>
    </source>
</evidence>
<proteinExistence type="inferred from homology"/>
<comment type="similarity">
    <text evidence="3 15">Belongs to the protein kinase superfamily. KdkA/RfaP family.</text>
</comment>
<dbReference type="EC" id="2.7.1.166" evidence="4 15"/>
<evidence type="ECO:0000256" key="9">
    <source>
        <dbReference type="ARBA" id="ARBA00022777"/>
    </source>
</evidence>
<evidence type="ECO:0000256" key="3">
    <source>
        <dbReference type="ARBA" id="ARBA00010327"/>
    </source>
</evidence>
<organism evidence="16 17">
    <name type="scientific">Lysobacter soyae</name>
    <dbReference type="NCBI Taxonomy" id="2764185"/>
    <lineage>
        <taxon>Bacteria</taxon>
        <taxon>Pseudomonadati</taxon>
        <taxon>Pseudomonadota</taxon>
        <taxon>Gammaproteobacteria</taxon>
        <taxon>Lysobacterales</taxon>
        <taxon>Lysobacteraceae</taxon>
        <taxon>Lysobacter</taxon>
    </lineage>
</organism>
<evidence type="ECO:0000256" key="13">
    <source>
        <dbReference type="ARBA" id="ARBA00029511"/>
    </source>
</evidence>
<evidence type="ECO:0000256" key="5">
    <source>
        <dbReference type="ARBA" id="ARBA00022475"/>
    </source>
</evidence>
<dbReference type="InterPro" id="IPR011009">
    <property type="entry name" value="Kinase-like_dom_sf"/>
</dbReference>
<evidence type="ECO:0000256" key="6">
    <source>
        <dbReference type="ARBA" id="ARBA00022519"/>
    </source>
</evidence>
<evidence type="ECO:0000256" key="11">
    <source>
        <dbReference type="ARBA" id="ARBA00022985"/>
    </source>
</evidence>
<dbReference type="Pfam" id="PF06293">
    <property type="entry name" value="Kdo"/>
    <property type="match status" value="1"/>
</dbReference>
<keyword evidence="8 15" id="KW-0547">Nucleotide-binding</keyword>
<dbReference type="Gene3D" id="1.10.510.10">
    <property type="entry name" value="Transferase(Phosphotransferase) domain 1"/>
    <property type="match status" value="1"/>
</dbReference>
<evidence type="ECO:0000256" key="1">
    <source>
        <dbReference type="ARBA" id="ARBA00004515"/>
    </source>
</evidence>
<keyword evidence="11 15" id="KW-0448">Lipopolysaccharide biosynthesis</keyword>
<evidence type="ECO:0000256" key="12">
    <source>
        <dbReference type="ARBA" id="ARBA00023136"/>
    </source>
</evidence>
<dbReference type="NCBIfam" id="NF002475">
    <property type="entry name" value="PRK01723.1"/>
    <property type="match status" value="1"/>
</dbReference>
<evidence type="ECO:0000256" key="4">
    <source>
        <dbReference type="ARBA" id="ARBA00011988"/>
    </source>
</evidence>
<protein>
    <recommendedName>
        <fullName evidence="13 15">3-deoxy-D-manno-octulosonic acid kinase</fullName>
        <shortName evidence="15">Kdo kinase</shortName>
        <ecNumber evidence="4 15">2.7.1.166</ecNumber>
    </recommendedName>
</protein>
<dbReference type="RefSeq" id="WP_220379175.1">
    <property type="nucleotide sequence ID" value="NZ_CP080544.1"/>
</dbReference>
<evidence type="ECO:0000256" key="2">
    <source>
        <dbReference type="ARBA" id="ARBA00004713"/>
    </source>
</evidence>
<keyword evidence="9 15" id="KW-0418">Kinase</keyword>
<comment type="catalytic activity">
    <reaction evidence="14 15">
        <text>an alpha-Kdo-(2-&gt;6)-lipid IVA + ATP = a 4-O-phospho-alpha-Kdo-(2-&gt;6)-lipid IVA + ADP + H(+)</text>
        <dbReference type="Rhea" id="RHEA:74271"/>
        <dbReference type="ChEBI" id="CHEBI:15378"/>
        <dbReference type="ChEBI" id="CHEBI:30616"/>
        <dbReference type="ChEBI" id="CHEBI:176428"/>
        <dbReference type="ChEBI" id="CHEBI:193140"/>
        <dbReference type="ChEBI" id="CHEBI:456216"/>
        <dbReference type="EC" id="2.7.1.166"/>
    </reaction>
</comment>
<dbReference type="Proteomes" id="UP000824755">
    <property type="component" value="Chromosome"/>
</dbReference>
<accession>A0ABX8WQ38</accession>
<feature type="active site" evidence="15">
    <location>
        <position position="176"/>
    </location>
</feature>
<comment type="function">
    <text evidence="15">Catalyzes the ATP-dependent phosphorylation of the 3-deoxy-D-manno-octulosonic acid (Kdo) residue in Kdo-lipid IV(A) at the 4-OH position.</text>
</comment>
<dbReference type="InterPro" id="IPR022826">
    <property type="entry name" value="KDO_kinase"/>
</dbReference>
<dbReference type="HAMAP" id="MF_00521">
    <property type="entry name" value="KDO_kinase"/>
    <property type="match status" value="1"/>
</dbReference>
<sequence>MMGEAQPLQSLDFADARGAGRIVFNPSLARHPKPAWFDASHWGEAAKPVTSGGRGAAWFVEGPFGRAVLRQYLRGGQMARISRDAYFWSGEAGVRSHNELALLALMRSLQLPVPEPVASIHWRKGMVYRAAILVGTIPHTRTFASVLEHGPRAERLWSRIGILIARFHQARIHHADLNAHNVLVDGEGLCHLIDFDKSERRLKGDNDWQAENMARFARSVQKVCGEDVALAAAVNDAVQGAYREASR</sequence>
<dbReference type="GO" id="GO:0016301">
    <property type="term" value="F:kinase activity"/>
    <property type="evidence" value="ECO:0007669"/>
    <property type="project" value="UniProtKB-KW"/>
</dbReference>
<evidence type="ECO:0000256" key="8">
    <source>
        <dbReference type="ARBA" id="ARBA00022741"/>
    </source>
</evidence>
<evidence type="ECO:0000256" key="15">
    <source>
        <dbReference type="HAMAP-Rule" id="MF_00521"/>
    </source>
</evidence>
<evidence type="ECO:0000256" key="14">
    <source>
        <dbReference type="ARBA" id="ARBA00034417"/>
    </source>
</evidence>
<comment type="subcellular location">
    <subcellularLocation>
        <location evidence="1 15">Cell inner membrane</location>
        <topology evidence="1 15">Peripheral membrane protein</topology>
        <orientation evidence="1 15">Cytoplasmic side</orientation>
    </subcellularLocation>
</comment>
<reference evidence="16 17" key="1">
    <citation type="submission" date="2021-08" db="EMBL/GenBank/DDBJ databases">
        <title>Lysobacter sp. strain CJ11 Genome sequencing and assembly.</title>
        <authorList>
            <person name="Kim I."/>
        </authorList>
    </citation>
    <scope>NUCLEOTIDE SEQUENCE [LARGE SCALE GENOMIC DNA]</scope>
    <source>
        <strain evidence="16 17">CJ11</strain>
    </source>
</reference>
<gene>
    <name evidence="15" type="primary">kdkA</name>
    <name evidence="16" type="ORF">H8L67_07220</name>
</gene>
<keyword evidence="7 15" id="KW-0808">Transferase</keyword>
<keyword evidence="12 15" id="KW-0472">Membrane</keyword>
<keyword evidence="17" id="KW-1185">Reference proteome</keyword>
<name>A0ABX8WQ38_9GAMM</name>
<dbReference type="EMBL" id="CP080544">
    <property type="protein sequence ID" value="QYR52389.1"/>
    <property type="molecule type" value="Genomic_DNA"/>
</dbReference>
<comment type="pathway">
    <text evidence="2 15">Bacterial outer membrane biogenesis; LPS core biosynthesis.</text>
</comment>
<keyword evidence="10 15" id="KW-0067">ATP-binding</keyword>
<evidence type="ECO:0000256" key="7">
    <source>
        <dbReference type="ARBA" id="ARBA00022679"/>
    </source>
</evidence>
<keyword evidence="5 15" id="KW-1003">Cell membrane</keyword>
<evidence type="ECO:0000313" key="17">
    <source>
        <dbReference type="Proteomes" id="UP000824755"/>
    </source>
</evidence>
<evidence type="ECO:0000313" key="16">
    <source>
        <dbReference type="EMBL" id="QYR52389.1"/>
    </source>
</evidence>